<proteinExistence type="predicted"/>
<dbReference type="AlphaFoldDB" id="K2GUN2"/>
<comment type="caution">
    <text evidence="1">The sequence shown here is derived from an EMBL/GenBank/DDBJ whole genome shotgun (WGS) entry which is preliminary data.</text>
</comment>
<sequence length="135" mass="15259">MHFSVFIYNTTTDYLAPWQIGYAEACKALESGSTPLGASKLTETSPERGFFCLSELSVGSSLVSLFSTLLLANLKYVSTLISPSTLYTYNDNIIILSASRLVDISHKWESWYLSRHIPNWNMSVNLILNDIKYYE</sequence>
<accession>K2GUN2</accession>
<name>K2GUN2_9BACT</name>
<gene>
    <name evidence="1" type="ORF">ACD_4C00077G0001</name>
</gene>
<reference evidence="1" key="1">
    <citation type="journal article" date="2012" name="Science">
        <title>Fermentation, hydrogen, and sulfur metabolism in multiple uncultivated bacterial phyla.</title>
        <authorList>
            <person name="Wrighton K.C."/>
            <person name="Thomas B.C."/>
            <person name="Sharon I."/>
            <person name="Miller C.S."/>
            <person name="Castelle C.J."/>
            <person name="VerBerkmoes N.C."/>
            <person name="Wilkins M.J."/>
            <person name="Hettich R.L."/>
            <person name="Lipton M.S."/>
            <person name="Williams K.H."/>
            <person name="Long P.E."/>
            <person name="Banfield J.F."/>
        </authorList>
    </citation>
    <scope>NUCLEOTIDE SEQUENCE [LARGE SCALE GENOMIC DNA]</scope>
</reference>
<evidence type="ECO:0000313" key="1">
    <source>
        <dbReference type="EMBL" id="EKE27040.1"/>
    </source>
</evidence>
<dbReference type="EMBL" id="AMFJ01000593">
    <property type="protein sequence ID" value="EKE27040.1"/>
    <property type="molecule type" value="Genomic_DNA"/>
</dbReference>
<organism evidence="1">
    <name type="scientific">uncultured bacterium</name>
    <name type="common">gcode 4</name>
    <dbReference type="NCBI Taxonomy" id="1234023"/>
    <lineage>
        <taxon>Bacteria</taxon>
        <taxon>environmental samples</taxon>
    </lineage>
</organism>
<protein>
    <submittedName>
        <fullName evidence="1">Uncharacterized protein</fullName>
    </submittedName>
</protein>